<evidence type="ECO:0000313" key="9">
    <source>
        <dbReference type="Proteomes" id="UP000800096"/>
    </source>
</evidence>
<feature type="transmembrane region" description="Helical" evidence="7">
    <location>
        <begin position="71"/>
        <end position="98"/>
    </location>
</feature>
<dbReference type="AlphaFoldDB" id="A0A6A5QQ56"/>
<evidence type="ECO:0000256" key="1">
    <source>
        <dbReference type="ARBA" id="ARBA00022679"/>
    </source>
</evidence>
<evidence type="ECO:0000256" key="2">
    <source>
        <dbReference type="ARBA" id="ARBA00022692"/>
    </source>
</evidence>
<proteinExistence type="predicted"/>
<organism evidence="8 9">
    <name type="scientific">Ampelomyces quisqualis</name>
    <name type="common">Powdery mildew agent</name>
    <dbReference type="NCBI Taxonomy" id="50730"/>
    <lineage>
        <taxon>Eukaryota</taxon>
        <taxon>Fungi</taxon>
        <taxon>Dikarya</taxon>
        <taxon>Ascomycota</taxon>
        <taxon>Pezizomycotina</taxon>
        <taxon>Dothideomycetes</taxon>
        <taxon>Pleosporomycetidae</taxon>
        <taxon>Pleosporales</taxon>
        <taxon>Pleosporineae</taxon>
        <taxon>Phaeosphaeriaceae</taxon>
        <taxon>Ampelomyces</taxon>
    </lineage>
</organism>
<keyword evidence="5 7" id="KW-0472">Membrane</keyword>
<gene>
    <name evidence="8" type="ORF">BDU57DRAFT_513831</name>
</gene>
<dbReference type="PANTHER" id="PTHR23063:SF60">
    <property type="entry name" value="LYSOPHOSPHATIDIC ACID:OLEOYL-COA ACYLTRANSFERASE 1"/>
    <property type="match status" value="1"/>
</dbReference>
<keyword evidence="1" id="KW-0808">Transferase</keyword>
<sequence length="395" mass="44444">MYRYLSVDFDFLLPSARLPLSAEPAIFDGHLHVSVTRRRHTDVAMEKYSQFRDKGTAIAPFLPVPPAPASFLWTPVSLFLFFIRVPFLLLFSAVYFLLLEWAPLGQTVKYATLWMMLSIPGVWWVDLQVDGVRRGQLHTSGDHLPRAGSVIASCFTSPLDPLYLAGIFQPIFTRCYPHIRKVERITLFRAILVAFSAPRLSPPKDAKLYTLKELVEQNPTKIICVFPETTTTNGRGILPLSPCLLSTDGTTKIYPVNLRYTPGDITTPVPGSYATWIWRILHKPHHQMRARIATKIFNSHAIDIPNKLSKTGIASGYDTNIFDQPAFKENEANDGWGDMKVDVPGGAEDLDISADEQKVLDRVGEDLARLGRVKRVGLGVQDKVDFLKVWGARRR</sequence>
<name>A0A6A5QQ56_AMPQU</name>
<dbReference type="GO" id="GO:0016746">
    <property type="term" value="F:acyltransferase activity"/>
    <property type="evidence" value="ECO:0007669"/>
    <property type="project" value="UniProtKB-KW"/>
</dbReference>
<dbReference type="GO" id="GO:0006629">
    <property type="term" value="P:lipid metabolic process"/>
    <property type="evidence" value="ECO:0007669"/>
    <property type="project" value="UniProtKB-KW"/>
</dbReference>
<protein>
    <recommendedName>
        <fullName evidence="10">Phospholipid/glycerol acyltransferase domain-containing protein</fullName>
    </recommendedName>
</protein>
<keyword evidence="4" id="KW-0443">Lipid metabolism</keyword>
<accession>A0A6A5QQ56</accession>
<dbReference type="PANTHER" id="PTHR23063">
    <property type="entry name" value="PHOSPHOLIPID ACYLTRANSFERASE"/>
    <property type="match status" value="1"/>
</dbReference>
<dbReference type="Proteomes" id="UP000800096">
    <property type="component" value="Unassembled WGS sequence"/>
</dbReference>
<keyword evidence="3 7" id="KW-1133">Transmembrane helix</keyword>
<evidence type="ECO:0000256" key="3">
    <source>
        <dbReference type="ARBA" id="ARBA00022989"/>
    </source>
</evidence>
<evidence type="ECO:0000256" key="4">
    <source>
        <dbReference type="ARBA" id="ARBA00023098"/>
    </source>
</evidence>
<evidence type="ECO:0000313" key="8">
    <source>
        <dbReference type="EMBL" id="KAF1917529.1"/>
    </source>
</evidence>
<dbReference type="OrthoDB" id="272512at2759"/>
<keyword evidence="9" id="KW-1185">Reference proteome</keyword>
<keyword evidence="6" id="KW-0012">Acyltransferase</keyword>
<dbReference type="EMBL" id="ML979134">
    <property type="protein sequence ID" value="KAF1917529.1"/>
    <property type="molecule type" value="Genomic_DNA"/>
</dbReference>
<feature type="transmembrane region" description="Helical" evidence="7">
    <location>
        <begin position="110"/>
        <end position="127"/>
    </location>
</feature>
<evidence type="ECO:0008006" key="10">
    <source>
        <dbReference type="Google" id="ProtNLM"/>
    </source>
</evidence>
<reference evidence="8" key="1">
    <citation type="journal article" date="2020" name="Stud. Mycol.">
        <title>101 Dothideomycetes genomes: a test case for predicting lifestyles and emergence of pathogens.</title>
        <authorList>
            <person name="Haridas S."/>
            <person name="Albert R."/>
            <person name="Binder M."/>
            <person name="Bloem J."/>
            <person name="Labutti K."/>
            <person name="Salamov A."/>
            <person name="Andreopoulos B."/>
            <person name="Baker S."/>
            <person name="Barry K."/>
            <person name="Bills G."/>
            <person name="Bluhm B."/>
            <person name="Cannon C."/>
            <person name="Castanera R."/>
            <person name="Culley D."/>
            <person name="Daum C."/>
            <person name="Ezra D."/>
            <person name="Gonzalez J."/>
            <person name="Henrissat B."/>
            <person name="Kuo A."/>
            <person name="Liang C."/>
            <person name="Lipzen A."/>
            <person name="Lutzoni F."/>
            <person name="Magnuson J."/>
            <person name="Mondo S."/>
            <person name="Nolan M."/>
            <person name="Ohm R."/>
            <person name="Pangilinan J."/>
            <person name="Park H.-J."/>
            <person name="Ramirez L."/>
            <person name="Alfaro M."/>
            <person name="Sun H."/>
            <person name="Tritt A."/>
            <person name="Yoshinaga Y."/>
            <person name="Zwiers L.-H."/>
            <person name="Turgeon B."/>
            <person name="Goodwin S."/>
            <person name="Spatafora J."/>
            <person name="Crous P."/>
            <person name="Grigoriev I."/>
        </authorList>
    </citation>
    <scope>NUCLEOTIDE SEQUENCE</scope>
    <source>
        <strain evidence="8">HMLAC05119</strain>
    </source>
</reference>
<keyword evidence="2 7" id="KW-0812">Transmembrane</keyword>
<evidence type="ECO:0000256" key="7">
    <source>
        <dbReference type="SAM" id="Phobius"/>
    </source>
</evidence>
<evidence type="ECO:0000256" key="5">
    <source>
        <dbReference type="ARBA" id="ARBA00023136"/>
    </source>
</evidence>
<evidence type="ECO:0000256" key="6">
    <source>
        <dbReference type="ARBA" id="ARBA00023315"/>
    </source>
</evidence>